<dbReference type="EMBL" id="CAXAMM010040074">
    <property type="protein sequence ID" value="CAK9090947.1"/>
    <property type="molecule type" value="Genomic_DNA"/>
</dbReference>
<proteinExistence type="predicted"/>
<gene>
    <name evidence="2" type="ORF">SCF082_LOCUS42873</name>
</gene>
<name>A0ABP0QRP7_9DINO</name>
<protein>
    <submittedName>
        <fullName evidence="2">Uncharacterized protein</fullName>
    </submittedName>
</protein>
<feature type="region of interest" description="Disordered" evidence="1">
    <location>
        <begin position="57"/>
        <end position="91"/>
    </location>
</feature>
<keyword evidence="3" id="KW-1185">Reference proteome</keyword>
<evidence type="ECO:0000256" key="1">
    <source>
        <dbReference type="SAM" id="MobiDB-lite"/>
    </source>
</evidence>
<feature type="region of interest" description="Disordered" evidence="1">
    <location>
        <begin position="112"/>
        <end position="131"/>
    </location>
</feature>
<reference evidence="2 3" key="1">
    <citation type="submission" date="2024-02" db="EMBL/GenBank/DDBJ databases">
        <authorList>
            <person name="Chen Y."/>
            <person name="Shah S."/>
            <person name="Dougan E. K."/>
            <person name="Thang M."/>
            <person name="Chan C."/>
        </authorList>
    </citation>
    <scope>NUCLEOTIDE SEQUENCE [LARGE SCALE GENOMIC DNA]</scope>
</reference>
<accession>A0ABP0QRP7</accession>
<evidence type="ECO:0000313" key="3">
    <source>
        <dbReference type="Proteomes" id="UP001642464"/>
    </source>
</evidence>
<dbReference type="Proteomes" id="UP001642464">
    <property type="component" value="Unassembled WGS sequence"/>
</dbReference>
<comment type="caution">
    <text evidence="2">The sequence shown here is derived from an EMBL/GenBank/DDBJ whole genome shotgun (WGS) entry which is preliminary data.</text>
</comment>
<organism evidence="2 3">
    <name type="scientific">Durusdinium trenchii</name>
    <dbReference type="NCBI Taxonomy" id="1381693"/>
    <lineage>
        <taxon>Eukaryota</taxon>
        <taxon>Sar</taxon>
        <taxon>Alveolata</taxon>
        <taxon>Dinophyceae</taxon>
        <taxon>Suessiales</taxon>
        <taxon>Symbiodiniaceae</taxon>
        <taxon>Durusdinium</taxon>
    </lineage>
</organism>
<sequence length="131" mass="14385">MAGVLDSPQPVDFDSMPSKALDQVCLFASCSVSQTADIKNDLVSWWRETGQKLVLGTLAEDGESSDEEANDESKDSFSEESKAVVDSLETTEKGIMIQEELNMLCEDSSFVGCDEKSEMKDDNVDPESEEE</sequence>
<evidence type="ECO:0000313" key="2">
    <source>
        <dbReference type="EMBL" id="CAK9090947.1"/>
    </source>
</evidence>
<feature type="non-terminal residue" evidence="2">
    <location>
        <position position="131"/>
    </location>
</feature>
<feature type="compositionally biased region" description="Basic and acidic residues" evidence="1">
    <location>
        <begin position="113"/>
        <end position="123"/>
    </location>
</feature>
<feature type="compositionally biased region" description="Basic and acidic residues" evidence="1">
    <location>
        <begin position="71"/>
        <end position="83"/>
    </location>
</feature>
<feature type="compositionally biased region" description="Acidic residues" evidence="1">
    <location>
        <begin position="60"/>
        <end position="70"/>
    </location>
</feature>